<dbReference type="Proteomes" id="UP001066276">
    <property type="component" value="Chromosome 6"/>
</dbReference>
<dbReference type="EMBL" id="JANPWB010000010">
    <property type="protein sequence ID" value="KAJ1141557.1"/>
    <property type="molecule type" value="Genomic_DNA"/>
</dbReference>
<dbReference type="AlphaFoldDB" id="A0AAV7QQ82"/>
<keyword evidence="1" id="KW-0472">Membrane</keyword>
<sequence>MALPGFGPKYYIYPVGAAVLLLLWLRGLLEPRALPPTGAAAPCELSVAVRGWLGGAGLGSRGAALAGTHWRVHRALGRPY</sequence>
<organism evidence="2 3">
    <name type="scientific">Pleurodeles waltl</name>
    <name type="common">Iberian ribbed newt</name>
    <dbReference type="NCBI Taxonomy" id="8319"/>
    <lineage>
        <taxon>Eukaryota</taxon>
        <taxon>Metazoa</taxon>
        <taxon>Chordata</taxon>
        <taxon>Craniata</taxon>
        <taxon>Vertebrata</taxon>
        <taxon>Euteleostomi</taxon>
        <taxon>Amphibia</taxon>
        <taxon>Batrachia</taxon>
        <taxon>Caudata</taxon>
        <taxon>Salamandroidea</taxon>
        <taxon>Salamandridae</taxon>
        <taxon>Pleurodelinae</taxon>
        <taxon>Pleurodeles</taxon>
    </lineage>
</organism>
<comment type="caution">
    <text evidence="2">The sequence shown here is derived from an EMBL/GenBank/DDBJ whole genome shotgun (WGS) entry which is preliminary data.</text>
</comment>
<keyword evidence="3" id="KW-1185">Reference proteome</keyword>
<accession>A0AAV7QQ82</accession>
<feature type="transmembrane region" description="Helical" evidence="1">
    <location>
        <begin position="12"/>
        <end position="29"/>
    </location>
</feature>
<keyword evidence="1" id="KW-0812">Transmembrane</keyword>
<evidence type="ECO:0000313" key="3">
    <source>
        <dbReference type="Proteomes" id="UP001066276"/>
    </source>
</evidence>
<evidence type="ECO:0000256" key="1">
    <source>
        <dbReference type="SAM" id="Phobius"/>
    </source>
</evidence>
<reference evidence="2" key="1">
    <citation type="journal article" date="2022" name="bioRxiv">
        <title>Sequencing and chromosome-scale assembly of the giantPleurodeles waltlgenome.</title>
        <authorList>
            <person name="Brown T."/>
            <person name="Elewa A."/>
            <person name="Iarovenko S."/>
            <person name="Subramanian E."/>
            <person name="Araus A.J."/>
            <person name="Petzold A."/>
            <person name="Susuki M."/>
            <person name="Suzuki K.-i.T."/>
            <person name="Hayashi T."/>
            <person name="Toyoda A."/>
            <person name="Oliveira C."/>
            <person name="Osipova E."/>
            <person name="Leigh N.D."/>
            <person name="Simon A."/>
            <person name="Yun M.H."/>
        </authorList>
    </citation>
    <scope>NUCLEOTIDE SEQUENCE</scope>
    <source>
        <strain evidence="2">20211129_DDA</strain>
        <tissue evidence="2">Liver</tissue>
    </source>
</reference>
<name>A0AAV7QQ82_PLEWA</name>
<gene>
    <name evidence="2" type="ORF">NDU88_007885</name>
</gene>
<keyword evidence="1" id="KW-1133">Transmembrane helix</keyword>
<proteinExistence type="predicted"/>
<evidence type="ECO:0000313" key="2">
    <source>
        <dbReference type="EMBL" id="KAJ1141557.1"/>
    </source>
</evidence>
<protein>
    <submittedName>
        <fullName evidence="2">Uncharacterized protein</fullName>
    </submittedName>
</protein>